<protein>
    <submittedName>
        <fullName evidence="1">Uncharacterized protein</fullName>
    </submittedName>
</protein>
<dbReference type="Proteomes" id="UP000887043">
    <property type="component" value="Unassembled WGS sequence"/>
</dbReference>
<dbReference type="AlphaFoldDB" id="A0AA37HZF2"/>
<dbReference type="InterPro" id="IPR036890">
    <property type="entry name" value="HATPase_C_sf"/>
</dbReference>
<dbReference type="SUPFAM" id="SSF55874">
    <property type="entry name" value="ATPase domain of HSP90 chaperone/DNA topoisomerase II/histidine kinase"/>
    <property type="match status" value="1"/>
</dbReference>
<dbReference type="EMBL" id="BPTR01000001">
    <property type="protein sequence ID" value="GJG28774.1"/>
    <property type="molecule type" value="Genomic_DNA"/>
</dbReference>
<evidence type="ECO:0000313" key="2">
    <source>
        <dbReference type="Proteomes" id="UP000887043"/>
    </source>
</evidence>
<reference evidence="1" key="1">
    <citation type="submission" date="2021-08" db="EMBL/GenBank/DDBJ databases">
        <title>Prevotella lacticifex sp. nov., isolated from rumen of cow.</title>
        <authorList>
            <person name="Shinkai T."/>
            <person name="Ikeyama N."/>
            <person name="Kumagai M."/>
            <person name="Ohmori H."/>
            <person name="Sakamoto M."/>
            <person name="Ohkuma M."/>
            <person name="Mitsumori M."/>
        </authorList>
    </citation>
    <scope>NUCLEOTIDE SEQUENCE</scope>
    <source>
        <strain evidence="1">DSM 11371</strain>
    </source>
</reference>
<gene>
    <name evidence="1" type="ORF">PRRU23_24740</name>
</gene>
<dbReference type="RefSeq" id="WP_006282007.1">
    <property type="nucleotide sequence ID" value="NZ_BPTR01000001.1"/>
</dbReference>
<accession>A0AA37HZF2</accession>
<sequence>MSKEIKIEFNNTDESYWRHEICTYYGQLSKNGNGTKVTFFFANSINVENILPFHLVTLANLIHYLSTNGYLTCINIDQNRPVYEYIYKDLNFSEYWKGGKNHVEAKTSKDIFNLWRIVEKEMDLYAKKVEDYFRNTYFKKKDLSFISTIMTEAFYNVFDHAKAGNNAFSIIKYIEEDYKLHVAISDFGIGITKSVRSFLPSIKNDKEALKIAVKDKFTVGSTQRNRGFGLANILNGADTARIFSGMASLLKEENTGIQFYDTDINYPGTLIYFEVDLSKSEDEVIIEEFDW</sequence>
<name>A0AA37HZF2_SEGBR</name>
<proteinExistence type="predicted"/>
<dbReference type="Gene3D" id="3.30.565.10">
    <property type="entry name" value="Histidine kinase-like ATPase, C-terminal domain"/>
    <property type="match status" value="1"/>
</dbReference>
<evidence type="ECO:0000313" key="1">
    <source>
        <dbReference type="EMBL" id="GJG28774.1"/>
    </source>
</evidence>
<comment type="caution">
    <text evidence="1">The sequence shown here is derived from an EMBL/GenBank/DDBJ whole genome shotgun (WGS) entry which is preliminary data.</text>
</comment>
<organism evidence="1 2">
    <name type="scientific">Segatella bryantii</name>
    <name type="common">Prevotella bryantii</name>
    <dbReference type="NCBI Taxonomy" id="77095"/>
    <lineage>
        <taxon>Bacteria</taxon>
        <taxon>Pseudomonadati</taxon>
        <taxon>Bacteroidota</taxon>
        <taxon>Bacteroidia</taxon>
        <taxon>Bacteroidales</taxon>
        <taxon>Prevotellaceae</taxon>
        <taxon>Segatella</taxon>
    </lineage>
</organism>